<dbReference type="SMART" id="SM00895">
    <property type="entry name" value="FCD"/>
    <property type="match status" value="1"/>
</dbReference>
<gene>
    <name evidence="5" type="ORF">J8J14_05620</name>
</gene>
<keyword evidence="6" id="KW-1185">Reference proteome</keyword>
<protein>
    <submittedName>
        <fullName evidence="5">GntR family transcriptional regulator</fullName>
    </submittedName>
</protein>
<keyword evidence="2" id="KW-0238">DNA-binding</keyword>
<name>A0ABS4AB69_9PROT</name>
<feature type="domain" description="HTH gntR-type" evidence="4">
    <location>
        <begin position="14"/>
        <end position="81"/>
    </location>
</feature>
<dbReference type="InterPro" id="IPR036390">
    <property type="entry name" value="WH_DNA-bd_sf"/>
</dbReference>
<proteinExistence type="predicted"/>
<dbReference type="InterPro" id="IPR008920">
    <property type="entry name" value="TF_FadR/GntR_C"/>
</dbReference>
<comment type="caution">
    <text evidence="5">The sequence shown here is derived from an EMBL/GenBank/DDBJ whole genome shotgun (WGS) entry which is preliminary data.</text>
</comment>
<dbReference type="PROSITE" id="PS50949">
    <property type="entry name" value="HTH_GNTR"/>
    <property type="match status" value="1"/>
</dbReference>
<keyword evidence="3" id="KW-0804">Transcription</keyword>
<dbReference type="EMBL" id="JAGIZB010000004">
    <property type="protein sequence ID" value="MBP0444252.1"/>
    <property type="molecule type" value="Genomic_DNA"/>
</dbReference>
<dbReference type="PANTHER" id="PTHR43537">
    <property type="entry name" value="TRANSCRIPTIONAL REGULATOR, GNTR FAMILY"/>
    <property type="match status" value="1"/>
</dbReference>
<reference evidence="5 6" key="1">
    <citation type="submission" date="2021-03" db="EMBL/GenBank/DDBJ databases">
        <authorList>
            <person name="So Y."/>
        </authorList>
    </citation>
    <scope>NUCLEOTIDE SEQUENCE [LARGE SCALE GENOMIC DNA]</scope>
    <source>
        <strain evidence="5 6">SSH11</strain>
    </source>
</reference>
<evidence type="ECO:0000313" key="6">
    <source>
        <dbReference type="Proteomes" id="UP000681594"/>
    </source>
</evidence>
<evidence type="ECO:0000259" key="4">
    <source>
        <dbReference type="PROSITE" id="PS50949"/>
    </source>
</evidence>
<evidence type="ECO:0000256" key="2">
    <source>
        <dbReference type="ARBA" id="ARBA00023125"/>
    </source>
</evidence>
<dbReference type="InterPro" id="IPR011711">
    <property type="entry name" value="GntR_C"/>
</dbReference>
<evidence type="ECO:0000313" key="5">
    <source>
        <dbReference type="EMBL" id="MBP0444252.1"/>
    </source>
</evidence>
<dbReference type="Pfam" id="PF07729">
    <property type="entry name" value="FCD"/>
    <property type="match status" value="1"/>
</dbReference>
<dbReference type="CDD" id="cd07377">
    <property type="entry name" value="WHTH_GntR"/>
    <property type="match status" value="1"/>
</dbReference>
<dbReference type="SUPFAM" id="SSF48008">
    <property type="entry name" value="GntR ligand-binding domain-like"/>
    <property type="match status" value="1"/>
</dbReference>
<dbReference type="PANTHER" id="PTHR43537:SF45">
    <property type="entry name" value="GNTR FAMILY REGULATORY PROTEIN"/>
    <property type="match status" value="1"/>
</dbReference>
<accession>A0ABS4AB69</accession>
<dbReference type="RefSeq" id="WP_209378481.1">
    <property type="nucleotide sequence ID" value="NZ_JAGIZB010000004.1"/>
</dbReference>
<dbReference type="InterPro" id="IPR000524">
    <property type="entry name" value="Tscrpt_reg_HTH_GntR"/>
</dbReference>
<keyword evidence="1" id="KW-0805">Transcription regulation</keyword>
<evidence type="ECO:0000256" key="3">
    <source>
        <dbReference type="ARBA" id="ARBA00023163"/>
    </source>
</evidence>
<dbReference type="Gene3D" id="1.10.10.10">
    <property type="entry name" value="Winged helix-like DNA-binding domain superfamily/Winged helix DNA-binding domain"/>
    <property type="match status" value="1"/>
</dbReference>
<sequence length="224" mass="24436">MSHPLSPLVSEDTPSLADRAYERLREAIVDGTLPAGRKLSERSLAAALAISAQPIREALRRLEGEGMVESRPRSGTFVAALDRARLIEMGRIRVALEGVAASLVARQRAPEAIAALRARLEAIRVATEQDDPARLAEANDAFHLTLHAVTGNALLVRTLRALQAYHHISRSRVLATREERRQALAEHAAVLDRMEAGDADAAEALMRAHTLRSLEVAFPEARKT</sequence>
<dbReference type="Gene3D" id="1.20.120.530">
    <property type="entry name" value="GntR ligand-binding domain-like"/>
    <property type="match status" value="1"/>
</dbReference>
<dbReference type="SMART" id="SM00345">
    <property type="entry name" value="HTH_GNTR"/>
    <property type="match status" value="1"/>
</dbReference>
<organism evidence="5 6">
    <name type="scientific">Pararoseomonas baculiformis</name>
    <dbReference type="NCBI Taxonomy" id="2820812"/>
    <lineage>
        <taxon>Bacteria</taxon>
        <taxon>Pseudomonadati</taxon>
        <taxon>Pseudomonadota</taxon>
        <taxon>Alphaproteobacteria</taxon>
        <taxon>Acetobacterales</taxon>
        <taxon>Acetobacteraceae</taxon>
        <taxon>Pararoseomonas</taxon>
    </lineage>
</organism>
<dbReference type="SUPFAM" id="SSF46785">
    <property type="entry name" value="Winged helix' DNA-binding domain"/>
    <property type="match status" value="1"/>
</dbReference>
<dbReference type="Pfam" id="PF00392">
    <property type="entry name" value="GntR"/>
    <property type="match status" value="1"/>
</dbReference>
<dbReference type="Proteomes" id="UP000681594">
    <property type="component" value="Unassembled WGS sequence"/>
</dbReference>
<evidence type="ECO:0000256" key="1">
    <source>
        <dbReference type="ARBA" id="ARBA00023015"/>
    </source>
</evidence>
<dbReference type="InterPro" id="IPR036388">
    <property type="entry name" value="WH-like_DNA-bd_sf"/>
</dbReference>